<evidence type="ECO:0000313" key="3">
    <source>
        <dbReference type="Proteomes" id="UP001235939"/>
    </source>
</evidence>
<proteinExistence type="predicted"/>
<evidence type="ECO:0000313" key="2">
    <source>
        <dbReference type="EMBL" id="UYV71955.1"/>
    </source>
</evidence>
<name>A0ABY6KXX6_9ARAC</name>
<dbReference type="Proteomes" id="UP001235939">
    <property type="component" value="Chromosome 09"/>
</dbReference>
<protein>
    <recommendedName>
        <fullName evidence="4">Transmembrane protein</fullName>
    </recommendedName>
</protein>
<keyword evidence="1" id="KW-0472">Membrane</keyword>
<keyword evidence="3" id="KW-1185">Reference proteome</keyword>
<evidence type="ECO:0008006" key="4">
    <source>
        <dbReference type="Google" id="ProtNLM"/>
    </source>
</evidence>
<evidence type="ECO:0000256" key="1">
    <source>
        <dbReference type="SAM" id="Phobius"/>
    </source>
</evidence>
<organism evidence="2 3">
    <name type="scientific">Cordylochernes scorpioides</name>
    <dbReference type="NCBI Taxonomy" id="51811"/>
    <lineage>
        <taxon>Eukaryota</taxon>
        <taxon>Metazoa</taxon>
        <taxon>Ecdysozoa</taxon>
        <taxon>Arthropoda</taxon>
        <taxon>Chelicerata</taxon>
        <taxon>Arachnida</taxon>
        <taxon>Pseudoscorpiones</taxon>
        <taxon>Cheliferoidea</taxon>
        <taxon>Chernetidae</taxon>
        <taxon>Cordylochernes</taxon>
    </lineage>
</organism>
<feature type="transmembrane region" description="Helical" evidence="1">
    <location>
        <begin position="69"/>
        <end position="86"/>
    </location>
</feature>
<sequence>MGWYVWFQSGRRMETSEELWPNLVHFHLTVLLPRLESLHAGHMLVIPRRVAVWNLWYWKVGQKKSEEEVVYGLAFILAVGASWVFFRYRCKVCLNVAMAGQDCCGGRSMLDVSKHLEE</sequence>
<accession>A0ABY6KXX6</accession>
<keyword evidence="1" id="KW-1133">Transmembrane helix</keyword>
<reference evidence="2 3" key="1">
    <citation type="submission" date="2022-01" db="EMBL/GenBank/DDBJ databases">
        <title>A chromosomal length assembly of Cordylochernes scorpioides.</title>
        <authorList>
            <person name="Zeh D."/>
            <person name="Zeh J."/>
        </authorList>
    </citation>
    <scope>NUCLEOTIDE SEQUENCE [LARGE SCALE GENOMIC DNA]</scope>
    <source>
        <strain evidence="2">IN4F17</strain>
        <tissue evidence="2">Whole Body</tissue>
    </source>
</reference>
<gene>
    <name evidence="2" type="ORF">LAZ67_9001315</name>
</gene>
<keyword evidence="1" id="KW-0812">Transmembrane</keyword>
<dbReference type="EMBL" id="CP092871">
    <property type="protein sequence ID" value="UYV71955.1"/>
    <property type="molecule type" value="Genomic_DNA"/>
</dbReference>